<dbReference type="InterPro" id="IPR050763">
    <property type="entry name" value="ABC_transporter_ATP-binding"/>
</dbReference>
<dbReference type="HOGENOM" id="CLU_000604_1_2_9"/>
<dbReference type="KEGG" id="eac:EAL2_808p06310"/>
<keyword evidence="9" id="KW-0614">Plasmid</keyword>
<dbReference type="FunFam" id="3.40.50.300:FF:000589">
    <property type="entry name" value="ABC transporter, ATP-binding subunit"/>
    <property type="match status" value="1"/>
</dbReference>
<dbReference type="Proteomes" id="UP000019591">
    <property type="component" value="Plasmid EAL2_808p"/>
</dbReference>
<dbReference type="InterPro" id="IPR003439">
    <property type="entry name" value="ABC_transporter-like_ATP-bd"/>
</dbReference>
<dbReference type="InterPro" id="IPR027417">
    <property type="entry name" value="P-loop_NTPase"/>
</dbReference>
<keyword evidence="7" id="KW-0472">Membrane</keyword>
<keyword evidence="2" id="KW-0813">Transport</keyword>
<dbReference type="EMBL" id="CP007453">
    <property type="protein sequence ID" value="AHM58134.1"/>
    <property type="molecule type" value="Genomic_DNA"/>
</dbReference>
<evidence type="ECO:0000256" key="3">
    <source>
        <dbReference type="ARBA" id="ARBA00022475"/>
    </source>
</evidence>
<dbReference type="PANTHER" id="PTHR42711:SF13">
    <property type="entry name" value="ABC TRANSPORTER, ATP-BINDING PROTEIN"/>
    <property type="match status" value="1"/>
</dbReference>
<keyword evidence="10" id="KW-1185">Reference proteome</keyword>
<proteinExistence type="predicted"/>
<evidence type="ECO:0000256" key="5">
    <source>
        <dbReference type="ARBA" id="ARBA00022840"/>
    </source>
</evidence>
<keyword evidence="6" id="KW-1278">Translocase</keyword>
<organism evidence="9 10">
    <name type="scientific">Peptoclostridium acidaminophilum DSM 3953</name>
    <dbReference type="NCBI Taxonomy" id="1286171"/>
    <lineage>
        <taxon>Bacteria</taxon>
        <taxon>Bacillati</taxon>
        <taxon>Bacillota</taxon>
        <taxon>Clostridia</taxon>
        <taxon>Peptostreptococcales</taxon>
        <taxon>Peptoclostridiaceae</taxon>
        <taxon>Peptoclostridium</taxon>
    </lineage>
</organism>
<name>W8T8Z6_PEPAC</name>
<dbReference type="InterPro" id="IPR003593">
    <property type="entry name" value="AAA+_ATPase"/>
</dbReference>
<dbReference type="PANTHER" id="PTHR42711">
    <property type="entry name" value="ABC TRANSPORTER ATP-BINDING PROTEIN"/>
    <property type="match status" value="1"/>
</dbReference>
<evidence type="ECO:0000313" key="10">
    <source>
        <dbReference type="Proteomes" id="UP000019591"/>
    </source>
</evidence>
<dbReference type="GO" id="GO:0005524">
    <property type="term" value="F:ATP binding"/>
    <property type="evidence" value="ECO:0007669"/>
    <property type="project" value="UniProtKB-KW"/>
</dbReference>
<evidence type="ECO:0000256" key="4">
    <source>
        <dbReference type="ARBA" id="ARBA00022741"/>
    </source>
</evidence>
<gene>
    <name evidence="9" type="primary">yfiL</name>
    <name evidence="9" type="ORF">EAL2_808p06310</name>
</gene>
<dbReference type="PATRIC" id="fig|1286171.3.peg.2814"/>
<dbReference type="GO" id="GO:0016887">
    <property type="term" value="F:ATP hydrolysis activity"/>
    <property type="evidence" value="ECO:0007669"/>
    <property type="project" value="InterPro"/>
</dbReference>
<evidence type="ECO:0000256" key="2">
    <source>
        <dbReference type="ARBA" id="ARBA00022448"/>
    </source>
</evidence>
<keyword evidence="4" id="KW-0547">Nucleotide-binding</keyword>
<reference evidence="9 10" key="1">
    <citation type="journal article" date="2014" name="Genome Announc.">
        <title>Complete Genome Sequence of Amino Acid-Utilizing Eubacterium acidaminophilum al-2 (DSM 3953).</title>
        <authorList>
            <person name="Poehlein A."/>
            <person name="Andreesen J.R."/>
            <person name="Daniel R."/>
        </authorList>
    </citation>
    <scope>NUCLEOTIDE SEQUENCE [LARGE SCALE GENOMIC DNA]</scope>
    <source>
        <strain evidence="9 10">DSM 3953</strain>
        <plasmid evidence="10">Plasmid EAL2_808p</plasmid>
    </source>
</reference>
<dbReference type="AlphaFoldDB" id="W8T8Z6"/>
<dbReference type="PROSITE" id="PS50893">
    <property type="entry name" value="ABC_TRANSPORTER_2"/>
    <property type="match status" value="1"/>
</dbReference>
<comment type="subcellular location">
    <subcellularLocation>
        <location evidence="1">Cell membrane</location>
    </subcellularLocation>
</comment>
<evidence type="ECO:0000259" key="8">
    <source>
        <dbReference type="PROSITE" id="PS50893"/>
    </source>
</evidence>
<dbReference type="PROSITE" id="PS00211">
    <property type="entry name" value="ABC_TRANSPORTER_1"/>
    <property type="match status" value="1"/>
</dbReference>
<protein>
    <submittedName>
        <fullName evidence="9">Putative ABC transporter ATP-binding protein YfiL</fullName>
    </submittedName>
</protein>
<feature type="domain" description="ABC transporter" evidence="8">
    <location>
        <begin position="6"/>
        <end position="236"/>
    </location>
</feature>
<dbReference type="SUPFAM" id="SSF52540">
    <property type="entry name" value="P-loop containing nucleoside triphosphate hydrolases"/>
    <property type="match status" value="1"/>
</dbReference>
<dbReference type="InterPro" id="IPR017871">
    <property type="entry name" value="ABC_transporter-like_CS"/>
</dbReference>
<keyword evidence="5 9" id="KW-0067">ATP-binding</keyword>
<dbReference type="OrthoDB" id="1756772at2"/>
<evidence type="ECO:0000313" key="9">
    <source>
        <dbReference type="EMBL" id="AHM58134.1"/>
    </source>
</evidence>
<dbReference type="Pfam" id="PF00005">
    <property type="entry name" value="ABC_tran"/>
    <property type="match status" value="1"/>
</dbReference>
<evidence type="ECO:0000256" key="6">
    <source>
        <dbReference type="ARBA" id="ARBA00022967"/>
    </source>
</evidence>
<dbReference type="GO" id="GO:0005886">
    <property type="term" value="C:plasma membrane"/>
    <property type="evidence" value="ECO:0007669"/>
    <property type="project" value="UniProtKB-SubCell"/>
</dbReference>
<evidence type="ECO:0000256" key="1">
    <source>
        <dbReference type="ARBA" id="ARBA00004236"/>
    </source>
</evidence>
<evidence type="ECO:0000256" key="7">
    <source>
        <dbReference type="ARBA" id="ARBA00023136"/>
    </source>
</evidence>
<keyword evidence="3" id="KW-1003">Cell membrane</keyword>
<geneLocation type="plasmid" evidence="9 10">
    <name>EAL2_808p</name>
</geneLocation>
<dbReference type="Gene3D" id="3.40.50.300">
    <property type="entry name" value="P-loop containing nucleotide triphosphate hydrolases"/>
    <property type="match status" value="1"/>
</dbReference>
<dbReference type="SMART" id="SM00382">
    <property type="entry name" value="AAA"/>
    <property type="match status" value="1"/>
</dbReference>
<dbReference type="eggNOG" id="COG1131">
    <property type="taxonomic scope" value="Bacteria"/>
</dbReference>
<dbReference type="RefSeq" id="WP_025436974.1">
    <property type="nucleotide sequence ID" value="NZ_CP007453.1"/>
</dbReference>
<sequence>MNTNIIEVRNLSKQFGNFQAVREVSFSVESGEIFAFLGPNGAGKTTIINMLTGLAKPTSGSIYIAGCDGIKDIKSVQQAIGVVPDESNLYEDLSGYDNLVFCASLYGMGKKDREARARKLLEQFDLADTGNRPFKAYSKGMKRKLTIAAGIIHAPKILFLDEPTTGIDVESARRIRRLVRDLNGNGTTIFLTTHYIEEAERLCSRVGFIVYGKVVRIDSIGNLMKKDEKEYVIEFTLENHDPSLYKAMIQAFPGVKINRIDNQKLRIIPKEKVALAPFINFFEEFHKPVYEARIIRPTLEDVFVKITGIELAKMKKEKEGQKK</sequence>
<accession>W8T8Z6</accession>